<reference evidence="1 2" key="1">
    <citation type="submission" date="2019-10" db="EMBL/GenBank/DDBJ databases">
        <title>Rudanella paleaurantiibacter sp. nov., isolated from sludge.</title>
        <authorList>
            <person name="Xu S.Q."/>
        </authorList>
    </citation>
    <scope>NUCLEOTIDE SEQUENCE [LARGE SCALE GENOMIC DNA]</scope>
    <source>
        <strain evidence="1 2">HX-22-17</strain>
    </source>
</reference>
<dbReference type="EMBL" id="WELI01000001">
    <property type="protein sequence ID" value="KAB7733033.1"/>
    <property type="molecule type" value="Genomic_DNA"/>
</dbReference>
<gene>
    <name evidence="1" type="ORF">F5984_03585</name>
</gene>
<keyword evidence="2" id="KW-1185">Reference proteome</keyword>
<name>A0A7J5U5S1_9BACT</name>
<dbReference type="AlphaFoldDB" id="A0A7J5U5S1"/>
<accession>A0A7J5U5S1</accession>
<evidence type="ECO:0000313" key="1">
    <source>
        <dbReference type="EMBL" id="KAB7733033.1"/>
    </source>
</evidence>
<comment type="caution">
    <text evidence="1">The sequence shown here is derived from an EMBL/GenBank/DDBJ whole genome shotgun (WGS) entry which is preliminary data.</text>
</comment>
<proteinExistence type="predicted"/>
<sequence>MKLTNGYSGLVLEVTLGPKIGYGYVRLTQIDSQFGFYTSILDCRRGEPIKRFDFEEFVKLDDLVAPFLTVGRPPRKGKFKWRPLGYLPMEGKDYVIQDFKGGYPGNQAPELTKWSVVRGTAASEVVRDDAGEVMMFSYEQVKHLGYYGHMSLSEATSRIILEWMKILKMDYIGYEDEEFPKDLLAKQKIQVSVSIPYSEVPKEIRGKVII</sequence>
<organism evidence="1 2">
    <name type="scientific">Rudanella paleaurantiibacter</name>
    <dbReference type="NCBI Taxonomy" id="2614655"/>
    <lineage>
        <taxon>Bacteria</taxon>
        <taxon>Pseudomonadati</taxon>
        <taxon>Bacteroidota</taxon>
        <taxon>Cytophagia</taxon>
        <taxon>Cytophagales</taxon>
        <taxon>Cytophagaceae</taxon>
        <taxon>Rudanella</taxon>
    </lineage>
</organism>
<dbReference type="RefSeq" id="WP_019987449.1">
    <property type="nucleotide sequence ID" value="NZ_WELI01000001.1"/>
</dbReference>
<evidence type="ECO:0000313" key="2">
    <source>
        <dbReference type="Proteomes" id="UP000488299"/>
    </source>
</evidence>
<protein>
    <submittedName>
        <fullName evidence="1">Uncharacterized protein</fullName>
    </submittedName>
</protein>
<dbReference type="Proteomes" id="UP000488299">
    <property type="component" value="Unassembled WGS sequence"/>
</dbReference>